<dbReference type="AlphaFoldDB" id="A0A0H2RCG6"/>
<name>A0A0H2RCG6_9AGAM</name>
<reference evidence="1 2" key="1">
    <citation type="submission" date="2015-04" db="EMBL/GenBank/DDBJ databases">
        <title>Complete genome sequence of Schizopora paradoxa KUC8140, a cosmopolitan wood degrader in East Asia.</title>
        <authorList>
            <consortium name="DOE Joint Genome Institute"/>
            <person name="Min B."/>
            <person name="Park H."/>
            <person name="Jang Y."/>
            <person name="Kim J.-J."/>
            <person name="Kim K.H."/>
            <person name="Pangilinan J."/>
            <person name="Lipzen A."/>
            <person name="Riley R."/>
            <person name="Grigoriev I.V."/>
            <person name="Spatafora J.W."/>
            <person name="Choi I.-G."/>
        </authorList>
    </citation>
    <scope>NUCLEOTIDE SEQUENCE [LARGE SCALE GENOMIC DNA]</scope>
    <source>
        <strain evidence="1 2">KUC8140</strain>
    </source>
</reference>
<keyword evidence="2" id="KW-1185">Reference proteome</keyword>
<sequence length="127" mass="14168">MGLLNSIVVTVARPHFAARRGRGVCHRGWRAAFMPRKGYSSRITERFRWIGHTTLLARPNPEAFSTRASTLLHQNPDVPVVPSTEGGVAAILSSSDIEIGRVVGSMRTVYVFIIEGQDRRLMFCCRD</sequence>
<gene>
    <name evidence="1" type="ORF">SCHPADRAFT_1000403</name>
</gene>
<accession>A0A0H2RCG6</accession>
<dbReference type="Proteomes" id="UP000053477">
    <property type="component" value="Unassembled WGS sequence"/>
</dbReference>
<evidence type="ECO:0000313" key="1">
    <source>
        <dbReference type="EMBL" id="KLO09202.1"/>
    </source>
</evidence>
<dbReference type="InParanoid" id="A0A0H2RCG6"/>
<dbReference type="EMBL" id="KQ086063">
    <property type="protein sequence ID" value="KLO09202.1"/>
    <property type="molecule type" value="Genomic_DNA"/>
</dbReference>
<proteinExistence type="predicted"/>
<organism evidence="1 2">
    <name type="scientific">Schizopora paradoxa</name>
    <dbReference type="NCBI Taxonomy" id="27342"/>
    <lineage>
        <taxon>Eukaryota</taxon>
        <taxon>Fungi</taxon>
        <taxon>Dikarya</taxon>
        <taxon>Basidiomycota</taxon>
        <taxon>Agaricomycotina</taxon>
        <taxon>Agaricomycetes</taxon>
        <taxon>Hymenochaetales</taxon>
        <taxon>Schizoporaceae</taxon>
        <taxon>Schizopora</taxon>
    </lineage>
</organism>
<evidence type="ECO:0000313" key="2">
    <source>
        <dbReference type="Proteomes" id="UP000053477"/>
    </source>
</evidence>
<protein>
    <submittedName>
        <fullName evidence="1">Uncharacterized protein</fullName>
    </submittedName>
</protein>